<dbReference type="RefSeq" id="WP_152590397.1">
    <property type="nucleotide sequence ID" value="NZ_CP045226.1"/>
</dbReference>
<dbReference type="GO" id="GO:0006313">
    <property type="term" value="P:DNA transposition"/>
    <property type="evidence" value="ECO:0007669"/>
    <property type="project" value="InterPro"/>
</dbReference>
<protein>
    <submittedName>
        <fullName evidence="2">IS200/IS605 family transposase</fullName>
    </submittedName>
</protein>
<reference evidence="2 3" key="1">
    <citation type="submission" date="2019-10" db="EMBL/GenBank/DDBJ databases">
        <title>Genomic and transcriptomic insights into the perfect genentic adaptation of a filamentous nitrogen-fixing cyanobacterium to rice fields.</title>
        <authorList>
            <person name="Chen Z."/>
        </authorList>
    </citation>
    <scope>NUCLEOTIDE SEQUENCE [LARGE SCALE GENOMIC DNA]</scope>
    <source>
        <strain evidence="2">CCNUC1</strain>
    </source>
</reference>
<dbReference type="GO" id="GO:0004803">
    <property type="term" value="F:transposase activity"/>
    <property type="evidence" value="ECO:0007669"/>
    <property type="project" value="InterPro"/>
</dbReference>
<organism evidence="2 3">
    <name type="scientific">Nostoc sphaeroides CCNUC1</name>
    <dbReference type="NCBI Taxonomy" id="2653204"/>
    <lineage>
        <taxon>Bacteria</taxon>
        <taxon>Bacillati</taxon>
        <taxon>Cyanobacteriota</taxon>
        <taxon>Cyanophyceae</taxon>
        <taxon>Nostocales</taxon>
        <taxon>Nostocaceae</taxon>
        <taxon>Nostoc</taxon>
    </lineage>
</organism>
<dbReference type="PANTHER" id="PTHR33360">
    <property type="entry name" value="TRANSPOSASE FOR INSERTION SEQUENCE ELEMENT IS200"/>
    <property type="match status" value="1"/>
</dbReference>
<evidence type="ECO:0000259" key="1">
    <source>
        <dbReference type="SMART" id="SM01321"/>
    </source>
</evidence>
<dbReference type="GO" id="GO:0003677">
    <property type="term" value="F:DNA binding"/>
    <property type="evidence" value="ECO:0007669"/>
    <property type="project" value="InterPro"/>
</dbReference>
<dbReference type="EMBL" id="CP045226">
    <property type="protein sequence ID" value="QFS48950.1"/>
    <property type="molecule type" value="Genomic_DNA"/>
</dbReference>
<dbReference type="NCBIfam" id="NF033573">
    <property type="entry name" value="transpos_IS200"/>
    <property type="match status" value="1"/>
</dbReference>
<sequence length="138" mass="15906">MTLWRLYYHLVWTTKNRQPLITSNKEQQLYNYILGKTHALNCQVHAIDGIEDHIHIVVTIPPSLAVSEFVKKIKGSSSHHLNHSSNASSDKFAWQEGYGVFSLGYKQLKDVVIYVQNQKIHHSQLTTHPYLEPKNAEN</sequence>
<dbReference type="SUPFAM" id="SSF143422">
    <property type="entry name" value="Transposase IS200-like"/>
    <property type="match status" value="1"/>
</dbReference>
<evidence type="ECO:0000313" key="3">
    <source>
        <dbReference type="Proteomes" id="UP000326678"/>
    </source>
</evidence>
<proteinExistence type="predicted"/>
<keyword evidence="3" id="KW-1185">Reference proteome</keyword>
<name>A0A5P8W8G2_9NOSO</name>
<feature type="domain" description="Transposase IS200-like" evidence="1">
    <location>
        <begin position="3"/>
        <end position="118"/>
    </location>
</feature>
<dbReference type="InterPro" id="IPR002686">
    <property type="entry name" value="Transposase_17"/>
</dbReference>
<gene>
    <name evidence="2" type="ORF">GXM_06444</name>
</gene>
<evidence type="ECO:0000313" key="2">
    <source>
        <dbReference type="EMBL" id="QFS48950.1"/>
    </source>
</evidence>
<dbReference type="InterPro" id="IPR036515">
    <property type="entry name" value="Transposase_17_sf"/>
</dbReference>
<dbReference type="Pfam" id="PF01797">
    <property type="entry name" value="Y1_Tnp"/>
    <property type="match status" value="1"/>
</dbReference>
<dbReference type="SMART" id="SM01321">
    <property type="entry name" value="Y1_Tnp"/>
    <property type="match status" value="1"/>
</dbReference>
<dbReference type="Proteomes" id="UP000326678">
    <property type="component" value="Chromosome Gxm1"/>
</dbReference>
<accession>A0A5P8W8G2</accession>
<dbReference type="KEGG" id="nsh:GXM_06444"/>
<dbReference type="PANTHER" id="PTHR33360:SF2">
    <property type="entry name" value="TRANSPOSASE FOR INSERTION SEQUENCE ELEMENT IS200"/>
    <property type="match status" value="1"/>
</dbReference>
<dbReference type="AlphaFoldDB" id="A0A5P8W8G2"/>
<dbReference type="Gene3D" id="3.30.70.1290">
    <property type="entry name" value="Transposase IS200-like"/>
    <property type="match status" value="1"/>
</dbReference>